<comment type="similarity">
    <text evidence="1 9 11">Belongs to the peptidase A8 family.</text>
</comment>
<keyword evidence="3 9" id="KW-0645">Protease</keyword>
<evidence type="ECO:0000256" key="11">
    <source>
        <dbReference type="RuleBase" id="RU004181"/>
    </source>
</evidence>
<reference evidence="12 13" key="1">
    <citation type="submission" date="2019-03" db="EMBL/GenBank/DDBJ databases">
        <title>Genomic Encyclopedia of Type Strains, Phase IV (KMG-IV): sequencing the most valuable type-strain genomes for metagenomic binning, comparative biology and taxonomic classification.</title>
        <authorList>
            <person name="Goeker M."/>
        </authorList>
    </citation>
    <scope>NUCLEOTIDE SEQUENCE [LARGE SCALE GENOMIC DNA]</scope>
    <source>
        <strain evidence="12 13">DSM 203</strain>
    </source>
</reference>
<proteinExistence type="inferred from homology"/>
<feature type="transmembrane region" description="Helical" evidence="9">
    <location>
        <begin position="139"/>
        <end position="160"/>
    </location>
</feature>
<dbReference type="RefSeq" id="WP_123141297.1">
    <property type="nucleotide sequence ID" value="NZ_NRRH01000011.1"/>
</dbReference>
<dbReference type="PRINTS" id="PR00781">
    <property type="entry name" value="LIPOSIGPTASE"/>
</dbReference>
<evidence type="ECO:0000256" key="7">
    <source>
        <dbReference type="ARBA" id="ARBA00022989"/>
    </source>
</evidence>
<comment type="pathway">
    <text evidence="9">Protein modification; lipoprotein biosynthesis (signal peptide cleavage).</text>
</comment>
<keyword evidence="7 9" id="KW-1133">Transmembrane helix</keyword>
<keyword evidence="2 9" id="KW-1003">Cell membrane</keyword>
<organism evidence="12 13">
    <name type="scientific">Marichromatium gracile</name>
    <name type="common">Chromatium gracile</name>
    <dbReference type="NCBI Taxonomy" id="1048"/>
    <lineage>
        <taxon>Bacteria</taxon>
        <taxon>Pseudomonadati</taxon>
        <taxon>Pseudomonadota</taxon>
        <taxon>Gammaproteobacteria</taxon>
        <taxon>Chromatiales</taxon>
        <taxon>Chromatiaceae</taxon>
        <taxon>Marichromatium</taxon>
    </lineage>
</organism>
<evidence type="ECO:0000256" key="2">
    <source>
        <dbReference type="ARBA" id="ARBA00022475"/>
    </source>
</evidence>
<evidence type="ECO:0000256" key="6">
    <source>
        <dbReference type="ARBA" id="ARBA00022801"/>
    </source>
</evidence>
<evidence type="ECO:0000313" key="12">
    <source>
        <dbReference type="EMBL" id="TCW35465.1"/>
    </source>
</evidence>
<dbReference type="Pfam" id="PF01252">
    <property type="entry name" value="Peptidase_A8"/>
    <property type="match status" value="1"/>
</dbReference>
<feature type="active site" evidence="9">
    <location>
        <position position="144"/>
    </location>
</feature>
<evidence type="ECO:0000256" key="10">
    <source>
        <dbReference type="RuleBase" id="RU000594"/>
    </source>
</evidence>
<dbReference type="InterPro" id="IPR001872">
    <property type="entry name" value="Peptidase_A8"/>
</dbReference>
<keyword evidence="5 9" id="KW-0064">Aspartyl protease</keyword>
<dbReference type="HAMAP" id="MF_00161">
    <property type="entry name" value="LspA"/>
    <property type="match status" value="1"/>
</dbReference>
<dbReference type="GO" id="GO:0005886">
    <property type="term" value="C:plasma membrane"/>
    <property type="evidence" value="ECO:0007669"/>
    <property type="project" value="UniProtKB-SubCell"/>
</dbReference>
<evidence type="ECO:0000256" key="9">
    <source>
        <dbReference type="HAMAP-Rule" id="MF_00161"/>
    </source>
</evidence>
<dbReference type="NCBIfam" id="TIGR00077">
    <property type="entry name" value="lspA"/>
    <property type="match status" value="1"/>
</dbReference>
<evidence type="ECO:0000313" key="13">
    <source>
        <dbReference type="Proteomes" id="UP000295247"/>
    </source>
</evidence>
<keyword evidence="8 9" id="KW-0472">Membrane</keyword>
<dbReference type="EMBL" id="SMDC01000006">
    <property type="protein sequence ID" value="TCW35465.1"/>
    <property type="molecule type" value="Genomic_DNA"/>
</dbReference>
<sequence>MAESGARSWLWLSLLVLVLDQASKWLVYGLLDPFQVIALTETLHLTLVFNEGAAFSLLAGAGGWQRWLFALIAVAVSVALVIWLGRLRRDQRWSAAALALLLGGALGNLIDRVVLGHVIDFVQVYLPFLPMDLFNPWPAFNVADSAISIGVVILLIVTLFEQPEPRHLD</sequence>
<gene>
    <name evidence="9" type="primary">lspA</name>
    <name evidence="12" type="ORF">EDC29_10628</name>
</gene>
<evidence type="ECO:0000256" key="1">
    <source>
        <dbReference type="ARBA" id="ARBA00006139"/>
    </source>
</evidence>
<dbReference type="GO" id="GO:0004190">
    <property type="term" value="F:aspartic-type endopeptidase activity"/>
    <property type="evidence" value="ECO:0007669"/>
    <property type="project" value="UniProtKB-UniRule"/>
</dbReference>
<dbReference type="PROSITE" id="PS00855">
    <property type="entry name" value="SPASE_II"/>
    <property type="match status" value="1"/>
</dbReference>
<comment type="catalytic activity">
    <reaction evidence="9 10">
        <text>Release of signal peptides from bacterial membrane prolipoproteins. Hydrolyzes -Xaa-Yaa-Zaa-|-(S,diacylglyceryl)Cys-, in which Xaa is hydrophobic (preferably Leu), and Yaa (Ala or Ser) and Zaa (Gly or Ala) have small, neutral side chains.</text>
        <dbReference type="EC" id="3.4.23.36"/>
    </reaction>
</comment>
<keyword evidence="4 9" id="KW-0812">Transmembrane</keyword>
<feature type="transmembrane region" description="Helical" evidence="9">
    <location>
        <begin position="67"/>
        <end position="85"/>
    </location>
</feature>
<dbReference type="AlphaFoldDB" id="A0A4R4A9I0"/>
<comment type="function">
    <text evidence="9 10">This protein specifically catalyzes the removal of signal peptides from prolipoproteins.</text>
</comment>
<protein>
    <recommendedName>
        <fullName evidence="9">Lipoprotein signal peptidase</fullName>
        <ecNumber evidence="9">3.4.23.36</ecNumber>
    </recommendedName>
    <alternativeName>
        <fullName evidence="9">Prolipoprotein signal peptidase</fullName>
    </alternativeName>
    <alternativeName>
        <fullName evidence="9">Signal peptidase II</fullName>
        <shortName evidence="9">SPase II</shortName>
    </alternativeName>
</protein>
<comment type="subcellular location">
    <subcellularLocation>
        <location evidence="9">Cell membrane</location>
        <topology evidence="9">Multi-pass membrane protein</topology>
    </subcellularLocation>
</comment>
<evidence type="ECO:0000256" key="4">
    <source>
        <dbReference type="ARBA" id="ARBA00022692"/>
    </source>
</evidence>
<accession>A0A4R4A9I0</accession>
<comment type="caution">
    <text evidence="12">The sequence shown here is derived from an EMBL/GenBank/DDBJ whole genome shotgun (WGS) entry which is preliminary data.</text>
</comment>
<evidence type="ECO:0000256" key="8">
    <source>
        <dbReference type="ARBA" id="ARBA00023136"/>
    </source>
</evidence>
<dbReference type="GO" id="GO:0006508">
    <property type="term" value="P:proteolysis"/>
    <property type="evidence" value="ECO:0007669"/>
    <property type="project" value="UniProtKB-KW"/>
</dbReference>
<dbReference type="Proteomes" id="UP000295247">
    <property type="component" value="Unassembled WGS sequence"/>
</dbReference>
<evidence type="ECO:0000256" key="3">
    <source>
        <dbReference type="ARBA" id="ARBA00022670"/>
    </source>
</evidence>
<dbReference type="EC" id="3.4.23.36" evidence="9"/>
<feature type="transmembrane region" description="Helical" evidence="9">
    <location>
        <begin position="97"/>
        <end position="119"/>
    </location>
</feature>
<dbReference type="PANTHER" id="PTHR33695">
    <property type="entry name" value="LIPOPROTEIN SIGNAL PEPTIDASE"/>
    <property type="match status" value="1"/>
</dbReference>
<name>A0A4R4A9I0_MARGR</name>
<dbReference type="UniPathway" id="UPA00665"/>
<evidence type="ECO:0000256" key="5">
    <source>
        <dbReference type="ARBA" id="ARBA00022750"/>
    </source>
</evidence>
<dbReference type="PANTHER" id="PTHR33695:SF1">
    <property type="entry name" value="LIPOPROTEIN SIGNAL PEPTIDASE"/>
    <property type="match status" value="1"/>
</dbReference>
<keyword evidence="6 9" id="KW-0378">Hydrolase</keyword>
<feature type="active site" evidence="9">
    <location>
        <position position="120"/>
    </location>
</feature>
<comment type="caution">
    <text evidence="9">Lacks conserved residue(s) required for the propagation of feature annotation.</text>
</comment>